<reference evidence="2" key="1">
    <citation type="submission" date="2010-08" db="EMBL/GenBank/DDBJ databases">
        <title>Genome sequence of Parvularcula bermudensis HTCC2503.</title>
        <authorList>
            <person name="Kang D.-M."/>
            <person name="Oh H.-M."/>
            <person name="Cho J.-C."/>
        </authorList>
    </citation>
    <scope>NUCLEOTIDE SEQUENCE [LARGE SCALE GENOMIC DNA]</scope>
    <source>
        <strain evidence="2">ATCC BAA-594 / HTCC2503 / KCTC 12087</strain>
    </source>
</reference>
<evidence type="ECO:0000313" key="1">
    <source>
        <dbReference type="EMBL" id="ADM10818.1"/>
    </source>
</evidence>
<dbReference type="HOGENOM" id="CLU_1873417_0_0_5"/>
<dbReference type="RefSeq" id="WP_013301792.1">
    <property type="nucleotide sequence ID" value="NC_014414.1"/>
</dbReference>
<dbReference type="AlphaFoldDB" id="E0TI07"/>
<keyword evidence="2" id="KW-1185">Reference proteome</keyword>
<dbReference type="STRING" id="314260.PB2503_00255"/>
<dbReference type="Proteomes" id="UP000001302">
    <property type="component" value="Chromosome"/>
</dbReference>
<dbReference type="EMBL" id="CP002156">
    <property type="protein sequence ID" value="ADM10818.1"/>
    <property type="molecule type" value="Genomic_DNA"/>
</dbReference>
<dbReference type="OrthoDB" id="7808378at2"/>
<dbReference type="KEGG" id="pbr:PB2503_00255"/>
<reference evidence="1 2" key="2">
    <citation type="journal article" date="2011" name="J. Bacteriol.">
        <title>Complete genome sequence of strain HTCC2503T of Parvularcula bermudensis, the type species of the order "Parvularculales" in the class Alphaproteobacteria.</title>
        <authorList>
            <person name="Oh H.M."/>
            <person name="Kang I."/>
            <person name="Vergin K.L."/>
            <person name="Kang D."/>
            <person name="Rhee K.H."/>
            <person name="Giovannoni S.J."/>
            <person name="Cho J.C."/>
        </authorList>
    </citation>
    <scope>NUCLEOTIDE SEQUENCE [LARGE SCALE GENOMIC DNA]</scope>
    <source>
        <strain evidence="2">ATCC BAA-594 / HTCC2503 / KCTC 12087</strain>
    </source>
</reference>
<accession>E0TI07</accession>
<protein>
    <submittedName>
        <fullName evidence="1">Uncharacterized protein</fullName>
    </submittedName>
</protein>
<gene>
    <name evidence="1" type="ordered locus">PB2503_00255</name>
</gene>
<sequence>MELPELHGAAARPSVKRLRLWHGGINVWTEILTLMSKFGGRTLLSRQKALSLLGAAARQTRRPHGLALRATGRSSLGTARIDLFHPDVYRATAAMSIEAARALPEAGVHYSHRALGAPWHPHALRRQGFTVTLRRT</sequence>
<evidence type="ECO:0000313" key="2">
    <source>
        <dbReference type="Proteomes" id="UP000001302"/>
    </source>
</evidence>
<organism evidence="1 2">
    <name type="scientific">Parvularcula bermudensis (strain ATCC BAA-594 / HTCC2503 / KCTC 12087)</name>
    <dbReference type="NCBI Taxonomy" id="314260"/>
    <lineage>
        <taxon>Bacteria</taxon>
        <taxon>Pseudomonadati</taxon>
        <taxon>Pseudomonadota</taxon>
        <taxon>Alphaproteobacteria</taxon>
        <taxon>Parvularculales</taxon>
        <taxon>Parvularculaceae</taxon>
        <taxon>Parvularcula</taxon>
    </lineage>
</organism>
<proteinExistence type="predicted"/>
<name>E0TI07_PARBH</name>